<dbReference type="InterPro" id="IPR025559">
    <property type="entry name" value="Eis_dom"/>
</dbReference>
<dbReference type="PANTHER" id="PTHR37817:SF1">
    <property type="entry name" value="N-ACETYLTRANSFERASE EIS"/>
    <property type="match status" value="1"/>
</dbReference>
<dbReference type="EMBL" id="BSRX01000005">
    <property type="protein sequence ID" value="GLW53211.1"/>
    <property type="molecule type" value="Genomic_DNA"/>
</dbReference>
<gene>
    <name evidence="2" type="ORF">Kpho01_12220</name>
</gene>
<organism evidence="2 3">
    <name type="scientific">Kitasatospora phosalacinea</name>
    <dbReference type="NCBI Taxonomy" id="2065"/>
    <lineage>
        <taxon>Bacteria</taxon>
        <taxon>Bacillati</taxon>
        <taxon>Actinomycetota</taxon>
        <taxon>Actinomycetes</taxon>
        <taxon>Kitasatosporales</taxon>
        <taxon>Streptomycetaceae</taxon>
        <taxon>Kitasatospora</taxon>
    </lineage>
</organism>
<accession>A0A9W6PDQ0</accession>
<dbReference type="GO" id="GO:0030649">
    <property type="term" value="P:aminoglycoside antibiotic catabolic process"/>
    <property type="evidence" value="ECO:0007669"/>
    <property type="project" value="TreeGrafter"/>
</dbReference>
<evidence type="ECO:0000313" key="2">
    <source>
        <dbReference type="EMBL" id="GLW53211.1"/>
    </source>
</evidence>
<dbReference type="GO" id="GO:0034069">
    <property type="term" value="F:aminoglycoside N-acetyltransferase activity"/>
    <property type="evidence" value="ECO:0007669"/>
    <property type="project" value="TreeGrafter"/>
</dbReference>
<dbReference type="Gene3D" id="3.30.1050.10">
    <property type="entry name" value="SCP2 sterol-binding domain"/>
    <property type="match status" value="1"/>
</dbReference>
<dbReference type="Pfam" id="PF13530">
    <property type="entry name" value="SCP2_2"/>
    <property type="match status" value="1"/>
</dbReference>
<sequence length="161" mass="16522">MDLPAALAARGCAAAVDAVREVTDAFCPWNAGRWRLTAAPGGPASCVRTGEAAELALDVRELDSVYLGGGSLAALAAPAAAGLVQELRPGALEPASAAFRSGLEPRLPHGFRGRLRRGRPGGRPPAAAQPWGWWAGIGGSSPVVSYSDSISIRRVCRGSPL</sequence>
<proteinExistence type="predicted"/>
<protein>
    <recommendedName>
        <fullName evidence="1">Enhanced intracellular survival protein domain-containing protein</fullName>
    </recommendedName>
</protein>
<dbReference type="Proteomes" id="UP001165143">
    <property type="component" value="Unassembled WGS sequence"/>
</dbReference>
<name>A0A9W6PDQ0_9ACTN</name>
<evidence type="ECO:0000259" key="1">
    <source>
        <dbReference type="Pfam" id="PF13530"/>
    </source>
</evidence>
<dbReference type="PANTHER" id="PTHR37817">
    <property type="entry name" value="N-ACETYLTRANSFERASE EIS"/>
    <property type="match status" value="1"/>
</dbReference>
<dbReference type="SUPFAM" id="SSF55718">
    <property type="entry name" value="SCP-like"/>
    <property type="match status" value="1"/>
</dbReference>
<dbReference type="InterPro" id="IPR036527">
    <property type="entry name" value="SCP2_sterol-bd_dom_sf"/>
</dbReference>
<reference evidence="2" key="1">
    <citation type="submission" date="2023-02" db="EMBL/GenBank/DDBJ databases">
        <title>Kitasatospora phosalacinea NBRC 14362.</title>
        <authorList>
            <person name="Ichikawa N."/>
            <person name="Sato H."/>
            <person name="Tonouchi N."/>
        </authorList>
    </citation>
    <scope>NUCLEOTIDE SEQUENCE</scope>
    <source>
        <strain evidence="2">NBRC 14362</strain>
    </source>
</reference>
<evidence type="ECO:0000313" key="3">
    <source>
        <dbReference type="Proteomes" id="UP001165143"/>
    </source>
</evidence>
<feature type="domain" description="Enhanced intracellular survival protein" evidence="1">
    <location>
        <begin position="3"/>
        <end position="105"/>
    </location>
</feature>
<dbReference type="AlphaFoldDB" id="A0A9W6PDQ0"/>
<dbReference type="InterPro" id="IPR051554">
    <property type="entry name" value="Acetyltransferase_Eis"/>
</dbReference>
<comment type="caution">
    <text evidence="2">The sequence shown here is derived from an EMBL/GenBank/DDBJ whole genome shotgun (WGS) entry which is preliminary data.</text>
</comment>